<dbReference type="GO" id="GO:0016747">
    <property type="term" value="F:acyltransferase activity, transferring groups other than amino-acyl groups"/>
    <property type="evidence" value="ECO:0007669"/>
    <property type="project" value="InterPro"/>
</dbReference>
<dbReference type="PROSITE" id="PS51186">
    <property type="entry name" value="GNAT"/>
    <property type="match status" value="1"/>
</dbReference>
<dbReference type="Proteomes" id="UP000077355">
    <property type="component" value="Unassembled WGS sequence"/>
</dbReference>
<dbReference type="PANTHER" id="PTHR43415">
    <property type="entry name" value="SPERMIDINE N(1)-ACETYLTRANSFERASE"/>
    <property type="match status" value="1"/>
</dbReference>
<dbReference type="AlphaFoldDB" id="A0A168JBB9"/>
<dbReference type="EMBL" id="LVJI01000054">
    <property type="protein sequence ID" value="OAB40398.1"/>
    <property type="molecule type" value="Genomic_DNA"/>
</dbReference>
<protein>
    <submittedName>
        <fullName evidence="2">Acetyltransferase</fullName>
    </submittedName>
</protein>
<dbReference type="Pfam" id="PF13302">
    <property type="entry name" value="Acetyltransf_3"/>
    <property type="match status" value="1"/>
</dbReference>
<organism evidence="2 3">
    <name type="scientific">Paenibacillus antarcticus</name>
    <dbReference type="NCBI Taxonomy" id="253703"/>
    <lineage>
        <taxon>Bacteria</taxon>
        <taxon>Bacillati</taxon>
        <taxon>Bacillota</taxon>
        <taxon>Bacilli</taxon>
        <taxon>Bacillales</taxon>
        <taxon>Paenibacillaceae</taxon>
        <taxon>Paenibacillus</taxon>
    </lineage>
</organism>
<dbReference type="InterPro" id="IPR016181">
    <property type="entry name" value="Acyl_CoA_acyltransferase"/>
</dbReference>
<dbReference type="OrthoDB" id="9795206at2"/>
<dbReference type="RefSeq" id="WP_068653198.1">
    <property type="nucleotide sequence ID" value="NZ_CP043611.1"/>
</dbReference>
<dbReference type="PANTHER" id="PTHR43415:SF3">
    <property type="entry name" value="GNAT-FAMILY ACETYLTRANSFERASE"/>
    <property type="match status" value="1"/>
</dbReference>
<dbReference type="SUPFAM" id="SSF55729">
    <property type="entry name" value="Acyl-CoA N-acyltransferases (Nat)"/>
    <property type="match status" value="1"/>
</dbReference>
<evidence type="ECO:0000313" key="2">
    <source>
        <dbReference type="EMBL" id="OAB40398.1"/>
    </source>
</evidence>
<evidence type="ECO:0000259" key="1">
    <source>
        <dbReference type="PROSITE" id="PS51186"/>
    </source>
</evidence>
<keyword evidence="2" id="KW-0808">Transferase</keyword>
<gene>
    <name evidence="2" type="ORF">PBAT_24170</name>
</gene>
<name>A0A168JBB9_9BACL</name>
<sequence length="183" mass="21674">MPYLKSDRIVLREYRMEDLPHMREWVNNFEITNNLHDLFIYPQTTHDTESFLKDMIEGNLSVKGFIIATPDELEYIGQIDLHKIDWKNRSAGLGIVIGKADYLGKGYGKDAIELLKEFVFNTLNLNRLELEVYEYNVRAYKCYLKCGFIEEGRSRQGLFRQGKYWDVIQMSILREEYENGINR</sequence>
<proteinExistence type="predicted"/>
<reference evidence="2 3" key="1">
    <citation type="submission" date="2016-03" db="EMBL/GenBank/DDBJ databases">
        <title>Draft genome sequence of Paenibacillus antarcticus CECT 5836.</title>
        <authorList>
            <person name="Shin S.-K."/>
            <person name="Yi H."/>
        </authorList>
    </citation>
    <scope>NUCLEOTIDE SEQUENCE [LARGE SCALE GENOMIC DNA]</scope>
    <source>
        <strain evidence="2 3">CECT 5836</strain>
    </source>
</reference>
<feature type="domain" description="N-acetyltransferase" evidence="1">
    <location>
        <begin position="9"/>
        <end position="175"/>
    </location>
</feature>
<dbReference type="InterPro" id="IPR000182">
    <property type="entry name" value="GNAT_dom"/>
</dbReference>
<dbReference type="Gene3D" id="3.40.630.30">
    <property type="match status" value="1"/>
</dbReference>
<evidence type="ECO:0000313" key="3">
    <source>
        <dbReference type="Proteomes" id="UP000077355"/>
    </source>
</evidence>
<comment type="caution">
    <text evidence="2">The sequence shown here is derived from an EMBL/GenBank/DDBJ whole genome shotgun (WGS) entry which is preliminary data.</text>
</comment>
<keyword evidence="3" id="KW-1185">Reference proteome</keyword>
<accession>A0A168JBB9</accession>